<dbReference type="InterPro" id="IPR035917">
    <property type="entry name" value="YjbQ-like_sf"/>
</dbReference>
<evidence type="ECO:0000313" key="3">
    <source>
        <dbReference type="Proteomes" id="UP000217784"/>
    </source>
</evidence>
<name>A0A2A2H746_METBR</name>
<dbReference type="PIRSF" id="PIRSF004681">
    <property type="entry name" value="UCP004681"/>
    <property type="match status" value="1"/>
</dbReference>
<evidence type="ECO:0000256" key="1">
    <source>
        <dbReference type="ARBA" id="ARBA00005534"/>
    </source>
</evidence>
<dbReference type="SUPFAM" id="SSF111038">
    <property type="entry name" value="YjbQ-like"/>
    <property type="match status" value="1"/>
</dbReference>
<dbReference type="AlphaFoldDB" id="A0A2A2H746"/>
<dbReference type="InterPro" id="IPR001602">
    <property type="entry name" value="UPF0047_YjbQ-like"/>
</dbReference>
<dbReference type="Pfam" id="PF01894">
    <property type="entry name" value="YjbQ"/>
    <property type="match status" value="1"/>
</dbReference>
<comment type="caution">
    <text evidence="2">The sequence shown here is derived from an EMBL/GenBank/DDBJ whole genome shotgun (WGS) entry which is preliminary data.</text>
</comment>
<dbReference type="EMBL" id="LMVM01000009">
    <property type="protein sequence ID" value="PAV05291.1"/>
    <property type="molecule type" value="Genomic_DNA"/>
</dbReference>
<keyword evidence="3" id="KW-1185">Reference proteome</keyword>
<protein>
    <recommendedName>
        <fullName evidence="4">Secondary thiamine-phosphate synthase enzyme</fullName>
    </recommendedName>
</protein>
<dbReference type="OrthoDB" id="6663at2157"/>
<evidence type="ECO:0000313" key="2">
    <source>
        <dbReference type="EMBL" id="PAV05291.1"/>
    </source>
</evidence>
<dbReference type="Proteomes" id="UP000217784">
    <property type="component" value="Unassembled WGS sequence"/>
</dbReference>
<dbReference type="Gene3D" id="2.60.120.460">
    <property type="entry name" value="YjbQ-like"/>
    <property type="match status" value="1"/>
</dbReference>
<reference evidence="2 3" key="1">
    <citation type="journal article" date="2017" name="BMC Genomics">
        <title>Genomic analysis of methanogenic archaea reveals a shift towards energy conservation.</title>
        <authorList>
            <person name="Gilmore S.P."/>
            <person name="Henske J.K."/>
            <person name="Sexton J.A."/>
            <person name="Solomon K.V."/>
            <person name="Seppala S."/>
            <person name="Yoo J.I."/>
            <person name="Huyett L.M."/>
            <person name="Pressman A."/>
            <person name="Cogan J.Z."/>
            <person name="Kivenson V."/>
            <person name="Peng X."/>
            <person name="Tan Y."/>
            <person name="Valentine D.L."/>
            <person name="O'Malley M.A."/>
        </authorList>
    </citation>
    <scope>NUCLEOTIDE SEQUENCE [LARGE SCALE GENOMIC DNA]</scope>
    <source>
        <strain evidence="2 3">M.o.H.</strain>
    </source>
</reference>
<dbReference type="NCBIfam" id="TIGR00149">
    <property type="entry name" value="TIGR00149_YjbQ"/>
    <property type="match status" value="1"/>
</dbReference>
<sequence length="136" mass="15378">MEMEKFVLNKGSNKRVEIIDMTQDINDILTKGKIKDGVINIFARHSTAGIVINENESGLVKDFQNALESLIPENNNYLHDRIDNNADSHIRSFFIGSSETIPVENSHLSLGTWQSVFFVELDGPRNRKFVITVMGK</sequence>
<organism evidence="2 3">
    <name type="scientific">Methanobacterium bryantii</name>
    <dbReference type="NCBI Taxonomy" id="2161"/>
    <lineage>
        <taxon>Archaea</taxon>
        <taxon>Methanobacteriati</taxon>
        <taxon>Methanobacteriota</taxon>
        <taxon>Methanomada group</taxon>
        <taxon>Methanobacteria</taxon>
        <taxon>Methanobacteriales</taxon>
        <taxon>Methanobacteriaceae</taxon>
        <taxon>Methanobacterium</taxon>
    </lineage>
</organism>
<proteinExistence type="inferred from homology"/>
<dbReference type="RefSeq" id="WP_069583198.1">
    <property type="nucleotide sequence ID" value="NZ_LMVM01000009.1"/>
</dbReference>
<comment type="similarity">
    <text evidence="1">Belongs to the UPF0047 family.</text>
</comment>
<dbReference type="PANTHER" id="PTHR30615">
    <property type="entry name" value="UNCHARACTERIZED PROTEIN YJBQ-RELATED"/>
    <property type="match status" value="1"/>
</dbReference>
<evidence type="ECO:0008006" key="4">
    <source>
        <dbReference type="Google" id="ProtNLM"/>
    </source>
</evidence>
<gene>
    <name evidence="2" type="ORF">ASJ80_09595</name>
</gene>
<accession>A0A2A2H746</accession>
<dbReference type="PANTHER" id="PTHR30615:SF8">
    <property type="entry name" value="UPF0047 PROTEIN C4A8.02C"/>
    <property type="match status" value="1"/>
</dbReference>